<feature type="non-terminal residue" evidence="2">
    <location>
        <position position="1"/>
    </location>
</feature>
<dbReference type="EMBL" id="BDIP01002045">
    <property type="protein sequence ID" value="GIQ85628.1"/>
    <property type="molecule type" value="Genomic_DNA"/>
</dbReference>
<comment type="caution">
    <text evidence="2">The sequence shown here is derived from an EMBL/GenBank/DDBJ whole genome shotgun (WGS) entry which is preliminary data.</text>
</comment>
<feature type="compositionally biased region" description="Pro residues" evidence="1">
    <location>
        <begin position="186"/>
        <end position="197"/>
    </location>
</feature>
<feature type="region of interest" description="Disordered" evidence="1">
    <location>
        <begin position="118"/>
        <end position="205"/>
    </location>
</feature>
<evidence type="ECO:0000256" key="1">
    <source>
        <dbReference type="SAM" id="MobiDB-lite"/>
    </source>
</evidence>
<reference evidence="2 3" key="1">
    <citation type="journal article" date="2018" name="PLoS ONE">
        <title>The draft genome of Kipferlia bialata reveals reductive genome evolution in fornicate parasites.</title>
        <authorList>
            <person name="Tanifuji G."/>
            <person name="Takabayashi S."/>
            <person name="Kume K."/>
            <person name="Takagi M."/>
            <person name="Nakayama T."/>
            <person name="Kamikawa R."/>
            <person name="Inagaki Y."/>
            <person name="Hashimoto T."/>
        </authorList>
    </citation>
    <scope>NUCLEOTIDE SEQUENCE [LARGE SCALE GENOMIC DNA]</scope>
    <source>
        <strain evidence="2">NY0173</strain>
    </source>
</reference>
<evidence type="ECO:0000313" key="2">
    <source>
        <dbReference type="EMBL" id="GIQ85628.1"/>
    </source>
</evidence>
<dbReference type="AlphaFoldDB" id="A0A9K3D0Q0"/>
<dbReference type="Proteomes" id="UP000265618">
    <property type="component" value="Unassembled WGS sequence"/>
</dbReference>
<feature type="compositionally biased region" description="Low complexity" evidence="1">
    <location>
        <begin position="154"/>
        <end position="174"/>
    </location>
</feature>
<organism evidence="2 3">
    <name type="scientific">Kipferlia bialata</name>
    <dbReference type="NCBI Taxonomy" id="797122"/>
    <lineage>
        <taxon>Eukaryota</taxon>
        <taxon>Metamonada</taxon>
        <taxon>Carpediemonas-like organisms</taxon>
        <taxon>Kipferlia</taxon>
    </lineage>
</organism>
<sequence length="205" mass="22277">YKRYLRLDLEAQDMAALHSVQGLAESRLRSGVVVPLEMRSMTSNGFIEVLHTLARWFSSEDLGEEPPKDRCRISLFVGYQTPEQYGSLDITDILHQYNTGLIRTGIMEKDQIRWSGVKASKLPKPIRPAKAESKSKKSKKGKSKKSKEAKEGKGASTPVPASASATETHTASKAPSTPAQGTVPQPITPAPPTPTPSAPKADVLE</sequence>
<gene>
    <name evidence="2" type="ORF">KIPB_007330</name>
</gene>
<feature type="compositionally biased region" description="Basic residues" evidence="1">
    <location>
        <begin position="136"/>
        <end position="145"/>
    </location>
</feature>
<proteinExistence type="predicted"/>
<keyword evidence="3" id="KW-1185">Reference proteome</keyword>
<evidence type="ECO:0000313" key="3">
    <source>
        <dbReference type="Proteomes" id="UP000265618"/>
    </source>
</evidence>
<name>A0A9K3D0Q0_9EUKA</name>
<protein>
    <submittedName>
        <fullName evidence="2">Uncharacterized protein</fullName>
    </submittedName>
</protein>
<accession>A0A9K3D0Q0</accession>